<dbReference type="InterPro" id="IPR002740">
    <property type="entry name" value="EVE_domain"/>
</dbReference>
<dbReference type="Proteomes" id="UP000738431">
    <property type="component" value="Chromosome"/>
</dbReference>
<dbReference type="CDD" id="cd21133">
    <property type="entry name" value="EVE"/>
    <property type="match status" value="1"/>
</dbReference>
<keyword evidence="3" id="KW-1185">Reference proteome</keyword>
<dbReference type="PANTHER" id="PTHR14087:SF7">
    <property type="entry name" value="THYMOCYTE NUCLEAR PROTEIN 1"/>
    <property type="match status" value="1"/>
</dbReference>
<dbReference type="RefSeq" id="WP_221029289.1">
    <property type="nucleotide sequence ID" value="NZ_CP139781.1"/>
</dbReference>
<dbReference type="InterPro" id="IPR052181">
    <property type="entry name" value="5hmC_binding"/>
</dbReference>
<dbReference type="InterPro" id="IPR015947">
    <property type="entry name" value="PUA-like_sf"/>
</dbReference>
<dbReference type="Gene3D" id="3.10.590.10">
    <property type="entry name" value="ph1033 like domains"/>
    <property type="match status" value="1"/>
</dbReference>
<sequence length="137" mass="15901">MTTQYWLVKQEPEKYSWQDLLKDRRTDWDGVRNYQARNNLKTMRAGDKVLFYASVSLKEVQGIATVSREAYPDPTTDDERWVAVELEAQTTLPQPVTLEQIKNDSRLAEIALIKQSRLSVMPLRKTEFDRILKLGGV</sequence>
<accession>A0ABZ1C6E6</accession>
<reference evidence="2 3" key="1">
    <citation type="submission" date="2021-08" db="EMBL/GenBank/DDBJ databases">
        <authorList>
            <person name="Zhang D."/>
            <person name="Zhang A."/>
            <person name="Wang L."/>
        </authorList>
    </citation>
    <scope>NUCLEOTIDE SEQUENCE [LARGE SCALE GENOMIC DNA]</scope>
    <source>
        <strain evidence="2 3">WL0086</strain>
    </source>
</reference>
<reference evidence="2 3" key="2">
    <citation type="submission" date="2023-12" db="EMBL/GenBank/DDBJ databases">
        <title>Description of an unclassified Opitutus bacterium of Verrucomicrobiota.</title>
        <authorList>
            <person name="Zhang D.-F."/>
        </authorList>
    </citation>
    <scope>NUCLEOTIDE SEQUENCE [LARGE SCALE GENOMIC DNA]</scope>
    <source>
        <strain evidence="2 3">WL0086</strain>
    </source>
</reference>
<evidence type="ECO:0000259" key="1">
    <source>
        <dbReference type="Pfam" id="PF01878"/>
    </source>
</evidence>
<gene>
    <name evidence="2" type="ORF">K1X11_020995</name>
</gene>
<dbReference type="PANTHER" id="PTHR14087">
    <property type="entry name" value="THYMOCYTE NUCLEAR PROTEIN 1"/>
    <property type="match status" value="1"/>
</dbReference>
<feature type="domain" description="EVE" evidence="1">
    <location>
        <begin position="4"/>
        <end position="134"/>
    </location>
</feature>
<evidence type="ECO:0000313" key="3">
    <source>
        <dbReference type="Proteomes" id="UP000738431"/>
    </source>
</evidence>
<dbReference type="EMBL" id="CP139781">
    <property type="protein sequence ID" value="WRQ87298.1"/>
    <property type="molecule type" value="Genomic_DNA"/>
</dbReference>
<evidence type="ECO:0000313" key="2">
    <source>
        <dbReference type="EMBL" id="WRQ87298.1"/>
    </source>
</evidence>
<protein>
    <submittedName>
        <fullName evidence="2">EVE domain-containing protein</fullName>
    </submittedName>
</protein>
<dbReference type="InterPro" id="IPR047197">
    <property type="entry name" value="THYN1-like_EVE"/>
</dbReference>
<proteinExistence type="predicted"/>
<organism evidence="2 3">
    <name type="scientific">Actomonas aquatica</name>
    <dbReference type="NCBI Taxonomy" id="2866162"/>
    <lineage>
        <taxon>Bacteria</taxon>
        <taxon>Pseudomonadati</taxon>
        <taxon>Verrucomicrobiota</taxon>
        <taxon>Opitutia</taxon>
        <taxon>Opitutales</taxon>
        <taxon>Opitutaceae</taxon>
        <taxon>Actomonas</taxon>
    </lineage>
</organism>
<dbReference type="Pfam" id="PF01878">
    <property type="entry name" value="EVE"/>
    <property type="match status" value="1"/>
</dbReference>
<name>A0ABZ1C6E6_9BACT</name>
<dbReference type="SUPFAM" id="SSF88697">
    <property type="entry name" value="PUA domain-like"/>
    <property type="match status" value="1"/>
</dbReference>